<dbReference type="Proteomes" id="UP001066276">
    <property type="component" value="Chromosome 8"/>
</dbReference>
<dbReference type="EMBL" id="JANPWB010000012">
    <property type="protein sequence ID" value="KAJ1119452.1"/>
    <property type="molecule type" value="Genomic_DNA"/>
</dbReference>
<dbReference type="AlphaFoldDB" id="A0AAV7NWJ9"/>
<name>A0AAV7NWJ9_PLEWA</name>
<proteinExistence type="predicted"/>
<keyword evidence="2" id="KW-1185">Reference proteome</keyword>
<feature type="non-terminal residue" evidence="1">
    <location>
        <position position="1"/>
    </location>
</feature>
<accession>A0AAV7NWJ9</accession>
<gene>
    <name evidence="1" type="ORF">NDU88_007637</name>
</gene>
<reference evidence="1" key="1">
    <citation type="journal article" date="2022" name="bioRxiv">
        <title>Sequencing and chromosome-scale assembly of the giantPleurodeles waltlgenome.</title>
        <authorList>
            <person name="Brown T."/>
            <person name="Elewa A."/>
            <person name="Iarovenko S."/>
            <person name="Subramanian E."/>
            <person name="Araus A.J."/>
            <person name="Petzold A."/>
            <person name="Susuki M."/>
            <person name="Suzuki K.-i.T."/>
            <person name="Hayashi T."/>
            <person name="Toyoda A."/>
            <person name="Oliveira C."/>
            <person name="Osipova E."/>
            <person name="Leigh N.D."/>
            <person name="Simon A."/>
            <person name="Yun M.H."/>
        </authorList>
    </citation>
    <scope>NUCLEOTIDE SEQUENCE</scope>
    <source>
        <strain evidence="1">20211129_DDA</strain>
        <tissue evidence="1">Liver</tissue>
    </source>
</reference>
<evidence type="ECO:0000313" key="1">
    <source>
        <dbReference type="EMBL" id="KAJ1119452.1"/>
    </source>
</evidence>
<feature type="non-terminal residue" evidence="1">
    <location>
        <position position="53"/>
    </location>
</feature>
<evidence type="ECO:0000313" key="2">
    <source>
        <dbReference type="Proteomes" id="UP001066276"/>
    </source>
</evidence>
<sequence length="53" mass="6025">AYARFGVPLLLRSPSSGPFQILQFNVDIVLSAERPGHHLCPILNIHRTCWRNI</sequence>
<protein>
    <submittedName>
        <fullName evidence="1">Uncharacterized protein</fullName>
    </submittedName>
</protein>
<comment type="caution">
    <text evidence="1">The sequence shown here is derived from an EMBL/GenBank/DDBJ whole genome shotgun (WGS) entry which is preliminary data.</text>
</comment>
<organism evidence="1 2">
    <name type="scientific">Pleurodeles waltl</name>
    <name type="common">Iberian ribbed newt</name>
    <dbReference type="NCBI Taxonomy" id="8319"/>
    <lineage>
        <taxon>Eukaryota</taxon>
        <taxon>Metazoa</taxon>
        <taxon>Chordata</taxon>
        <taxon>Craniata</taxon>
        <taxon>Vertebrata</taxon>
        <taxon>Euteleostomi</taxon>
        <taxon>Amphibia</taxon>
        <taxon>Batrachia</taxon>
        <taxon>Caudata</taxon>
        <taxon>Salamandroidea</taxon>
        <taxon>Salamandridae</taxon>
        <taxon>Pleurodelinae</taxon>
        <taxon>Pleurodeles</taxon>
    </lineage>
</organism>